<gene>
    <name evidence="1" type="primary">ORF76345</name>
</gene>
<sequence>MDLKLKPNPRAPFLSMTGGFRLRFRGDVSLLGDPSLELALDPPGDVALGVVNSSF</sequence>
<reference evidence="1" key="1">
    <citation type="submission" date="2014-12" db="EMBL/GenBank/DDBJ databases">
        <title>Insight into the proteome of Arion vulgaris.</title>
        <authorList>
            <person name="Aradska J."/>
            <person name="Bulat T."/>
            <person name="Smidak R."/>
            <person name="Sarate P."/>
            <person name="Gangsoo J."/>
            <person name="Sialana F."/>
            <person name="Bilban M."/>
            <person name="Lubec G."/>
        </authorList>
    </citation>
    <scope>NUCLEOTIDE SEQUENCE</scope>
    <source>
        <tissue evidence="1">Skin</tissue>
    </source>
</reference>
<dbReference type="AlphaFoldDB" id="A0A0B6ZQS9"/>
<name>A0A0B6ZQS9_9EUPU</name>
<protein>
    <submittedName>
        <fullName evidence="1">Uncharacterized protein</fullName>
    </submittedName>
</protein>
<evidence type="ECO:0000313" key="1">
    <source>
        <dbReference type="EMBL" id="CEK70959.1"/>
    </source>
</evidence>
<feature type="non-terminal residue" evidence="1">
    <location>
        <position position="55"/>
    </location>
</feature>
<dbReference type="EMBL" id="HACG01024094">
    <property type="protein sequence ID" value="CEK70959.1"/>
    <property type="molecule type" value="Transcribed_RNA"/>
</dbReference>
<organism evidence="1">
    <name type="scientific">Arion vulgaris</name>
    <dbReference type="NCBI Taxonomy" id="1028688"/>
    <lineage>
        <taxon>Eukaryota</taxon>
        <taxon>Metazoa</taxon>
        <taxon>Spiralia</taxon>
        <taxon>Lophotrochozoa</taxon>
        <taxon>Mollusca</taxon>
        <taxon>Gastropoda</taxon>
        <taxon>Heterobranchia</taxon>
        <taxon>Euthyneura</taxon>
        <taxon>Panpulmonata</taxon>
        <taxon>Eupulmonata</taxon>
        <taxon>Stylommatophora</taxon>
        <taxon>Helicina</taxon>
        <taxon>Arionoidea</taxon>
        <taxon>Arionidae</taxon>
        <taxon>Arion</taxon>
    </lineage>
</organism>
<accession>A0A0B6ZQS9</accession>
<proteinExistence type="predicted"/>